<accession>A0A6N3F5S4</accession>
<keyword evidence="2" id="KW-1133">Transmembrane helix</keyword>
<feature type="domain" description="Helix-hairpin-helix DNA-binding motif class 1" evidence="3">
    <location>
        <begin position="173"/>
        <end position="192"/>
    </location>
</feature>
<feature type="domain" description="Helix-hairpin-helix DNA-binding motif class 1" evidence="3">
    <location>
        <begin position="203"/>
        <end position="222"/>
    </location>
</feature>
<name>A0A6N3F5S4_9FIRM</name>
<keyword evidence="2" id="KW-0812">Transmembrane</keyword>
<dbReference type="InterPro" id="IPR010994">
    <property type="entry name" value="RuvA_2-like"/>
</dbReference>
<dbReference type="GO" id="GO:0015627">
    <property type="term" value="C:type II protein secretion system complex"/>
    <property type="evidence" value="ECO:0007669"/>
    <property type="project" value="TreeGrafter"/>
</dbReference>
<proteinExistence type="predicted"/>
<dbReference type="Gene3D" id="1.10.150.310">
    <property type="entry name" value="Tex RuvX-like domain-like"/>
    <property type="match status" value="1"/>
</dbReference>
<dbReference type="InterPro" id="IPR051675">
    <property type="entry name" value="Endo/Exo/Phosphatase_dom_1"/>
</dbReference>
<dbReference type="PANTHER" id="PTHR21180">
    <property type="entry name" value="ENDONUCLEASE/EXONUCLEASE/PHOSPHATASE FAMILY DOMAIN-CONTAINING PROTEIN 1"/>
    <property type="match status" value="1"/>
</dbReference>
<dbReference type="NCBIfam" id="TIGR00426">
    <property type="entry name" value="competence protein ComEA helix-hairpin-helix repeat region"/>
    <property type="match status" value="1"/>
</dbReference>
<feature type="compositionally biased region" description="Polar residues" evidence="1">
    <location>
        <begin position="36"/>
        <end position="52"/>
    </location>
</feature>
<dbReference type="InterPro" id="IPR004509">
    <property type="entry name" value="Competence_ComEA_HhH"/>
</dbReference>
<dbReference type="GO" id="GO:0003677">
    <property type="term" value="F:DNA binding"/>
    <property type="evidence" value="ECO:0007669"/>
    <property type="project" value="InterPro"/>
</dbReference>
<dbReference type="Pfam" id="PF12836">
    <property type="entry name" value="HHH_3"/>
    <property type="match status" value="1"/>
</dbReference>
<dbReference type="Pfam" id="PF10531">
    <property type="entry name" value="SLBB"/>
    <property type="match status" value="1"/>
</dbReference>
<dbReference type="Gene3D" id="3.10.560.10">
    <property type="entry name" value="Outer membrane lipoprotein wza domain like"/>
    <property type="match status" value="1"/>
</dbReference>
<organism evidence="4">
    <name type="scientific">Veillonella ratti</name>
    <dbReference type="NCBI Taxonomy" id="103892"/>
    <lineage>
        <taxon>Bacteria</taxon>
        <taxon>Bacillati</taxon>
        <taxon>Bacillota</taxon>
        <taxon>Negativicutes</taxon>
        <taxon>Veillonellales</taxon>
        <taxon>Veillonellaceae</taxon>
        <taxon>Veillonella</taxon>
    </lineage>
</organism>
<protein>
    <submittedName>
        <fullName evidence="4">ComE operon protein 1</fullName>
    </submittedName>
</protein>
<reference evidence="4" key="1">
    <citation type="submission" date="2019-11" db="EMBL/GenBank/DDBJ databases">
        <authorList>
            <person name="Feng L."/>
        </authorList>
    </citation>
    <scope>NUCLEOTIDE SEQUENCE</scope>
    <source>
        <strain evidence="4">VrattiLFYP33</strain>
    </source>
</reference>
<dbReference type="GO" id="GO:0006281">
    <property type="term" value="P:DNA repair"/>
    <property type="evidence" value="ECO:0007669"/>
    <property type="project" value="InterPro"/>
</dbReference>
<dbReference type="RefSeq" id="WP_156705704.1">
    <property type="nucleotide sequence ID" value="NZ_CACRUX010000097.1"/>
</dbReference>
<dbReference type="SMART" id="SM00278">
    <property type="entry name" value="HhH1"/>
    <property type="match status" value="2"/>
</dbReference>
<evidence type="ECO:0000259" key="3">
    <source>
        <dbReference type="SMART" id="SM00278"/>
    </source>
</evidence>
<dbReference type="PANTHER" id="PTHR21180:SF32">
    <property type="entry name" value="ENDONUCLEASE_EXONUCLEASE_PHOSPHATASE FAMILY DOMAIN-CONTAINING PROTEIN 1"/>
    <property type="match status" value="1"/>
</dbReference>
<evidence type="ECO:0000313" key="4">
    <source>
        <dbReference type="EMBL" id="VYU47428.1"/>
    </source>
</evidence>
<dbReference type="EMBL" id="CACRUX010000097">
    <property type="protein sequence ID" value="VYU47428.1"/>
    <property type="molecule type" value="Genomic_DNA"/>
</dbReference>
<dbReference type="GO" id="GO:0015628">
    <property type="term" value="P:protein secretion by the type II secretion system"/>
    <property type="evidence" value="ECO:0007669"/>
    <property type="project" value="TreeGrafter"/>
</dbReference>
<sequence length="225" mass="24170">MEQLKKHKKVWLLLAISIFLYLVVLRPIISDSSEQMNTSDVVAASTSGNRSVNDGEADSSLINRSSKGSGHSNSTSTDNRNSDFNNNSGGDNQFVYVTGAVETPGLYKVREGETVGDVIQGAGGLLPYASVDTLNLAEVATSGSHIHVTFNFMGNPEELLRRQKININTATEQELTKLSGVGPGTAKKIIAYREQSGPFKAIEDLKKVKGIGDATFKKLASHITV</sequence>
<feature type="region of interest" description="Disordered" evidence="1">
    <location>
        <begin position="36"/>
        <end position="89"/>
    </location>
</feature>
<dbReference type="AlphaFoldDB" id="A0A6N3F5S4"/>
<dbReference type="InterPro" id="IPR019554">
    <property type="entry name" value="Soluble_ligand-bd"/>
</dbReference>
<dbReference type="InterPro" id="IPR003583">
    <property type="entry name" value="Hlx-hairpin-Hlx_DNA-bd_motif"/>
</dbReference>
<dbReference type="SUPFAM" id="SSF47781">
    <property type="entry name" value="RuvA domain 2-like"/>
    <property type="match status" value="1"/>
</dbReference>
<keyword evidence="2" id="KW-0472">Membrane</keyword>
<evidence type="ECO:0000256" key="2">
    <source>
        <dbReference type="SAM" id="Phobius"/>
    </source>
</evidence>
<feature type="transmembrane region" description="Helical" evidence="2">
    <location>
        <begin position="12"/>
        <end position="29"/>
    </location>
</feature>
<evidence type="ECO:0000256" key="1">
    <source>
        <dbReference type="SAM" id="MobiDB-lite"/>
    </source>
</evidence>
<feature type="compositionally biased region" description="Low complexity" evidence="1">
    <location>
        <begin position="65"/>
        <end position="89"/>
    </location>
</feature>
<gene>
    <name evidence="4" type="primary">comEA</name>
    <name evidence="4" type="ORF">VRLFYP33_02176</name>
</gene>